<protein>
    <submittedName>
        <fullName evidence="2">Uncharacterized protein</fullName>
    </submittedName>
</protein>
<reference evidence="2" key="1">
    <citation type="submission" date="2023-06" db="EMBL/GenBank/DDBJ databases">
        <title>Survivors Of The Sea: Transcriptome response of Skeletonema marinoi to long-term dormancy.</title>
        <authorList>
            <person name="Pinder M.I.M."/>
            <person name="Kourtchenko O."/>
            <person name="Robertson E.K."/>
            <person name="Larsson T."/>
            <person name="Maumus F."/>
            <person name="Osuna-Cruz C.M."/>
            <person name="Vancaester E."/>
            <person name="Stenow R."/>
            <person name="Vandepoele K."/>
            <person name="Ploug H."/>
            <person name="Bruchert V."/>
            <person name="Godhe A."/>
            <person name="Topel M."/>
        </authorList>
    </citation>
    <scope>NUCLEOTIDE SEQUENCE</scope>
    <source>
        <strain evidence="2">R05AC</strain>
    </source>
</reference>
<dbReference type="Proteomes" id="UP001224775">
    <property type="component" value="Unassembled WGS sequence"/>
</dbReference>
<gene>
    <name evidence="2" type="ORF">QTG54_004481</name>
</gene>
<accession>A0AAD8YHG9</accession>
<evidence type="ECO:0000256" key="1">
    <source>
        <dbReference type="SAM" id="Phobius"/>
    </source>
</evidence>
<dbReference type="AlphaFoldDB" id="A0AAD8YHG9"/>
<keyword evidence="3" id="KW-1185">Reference proteome</keyword>
<name>A0AAD8YHG9_9STRA</name>
<evidence type="ECO:0000313" key="2">
    <source>
        <dbReference type="EMBL" id="KAK1745190.1"/>
    </source>
</evidence>
<comment type="caution">
    <text evidence="2">The sequence shown here is derived from an EMBL/GenBank/DDBJ whole genome shotgun (WGS) entry which is preliminary data.</text>
</comment>
<evidence type="ECO:0000313" key="3">
    <source>
        <dbReference type="Proteomes" id="UP001224775"/>
    </source>
</evidence>
<feature type="transmembrane region" description="Helical" evidence="1">
    <location>
        <begin position="49"/>
        <end position="70"/>
    </location>
</feature>
<organism evidence="2 3">
    <name type="scientific">Skeletonema marinoi</name>
    <dbReference type="NCBI Taxonomy" id="267567"/>
    <lineage>
        <taxon>Eukaryota</taxon>
        <taxon>Sar</taxon>
        <taxon>Stramenopiles</taxon>
        <taxon>Ochrophyta</taxon>
        <taxon>Bacillariophyta</taxon>
        <taxon>Coscinodiscophyceae</taxon>
        <taxon>Thalassiosirophycidae</taxon>
        <taxon>Thalassiosirales</taxon>
        <taxon>Skeletonemataceae</taxon>
        <taxon>Skeletonema</taxon>
        <taxon>Skeletonema marinoi-dohrnii complex</taxon>
    </lineage>
</organism>
<feature type="transmembrane region" description="Helical" evidence="1">
    <location>
        <begin position="20"/>
        <end position="43"/>
    </location>
</feature>
<keyword evidence="1" id="KW-0812">Transmembrane</keyword>
<dbReference type="EMBL" id="JATAAI010000006">
    <property type="protein sequence ID" value="KAK1745190.1"/>
    <property type="molecule type" value="Genomic_DNA"/>
</dbReference>
<sequence>MNLAVGIEAIPISMGRTDSVFYCGLLASWLGQVPGVLLLTKYWRNDLFALYSGIAGGYCVLVFLYAYIVLNSDWKKYSEIARKRVEVSDGN</sequence>
<keyword evidence="1" id="KW-0472">Membrane</keyword>
<proteinExistence type="predicted"/>
<keyword evidence="1" id="KW-1133">Transmembrane helix</keyword>